<dbReference type="EMBL" id="JANXLI010000001">
    <property type="protein sequence ID" value="MCZ2490793.1"/>
    <property type="molecule type" value="Genomic_DNA"/>
</dbReference>
<dbReference type="Proteomes" id="UP001081467">
    <property type="component" value="Unassembled WGS sequence"/>
</dbReference>
<evidence type="ECO:0000313" key="4">
    <source>
        <dbReference type="EMBL" id="MCZ2490793.1"/>
    </source>
</evidence>
<feature type="transmembrane region" description="Helical" evidence="1">
    <location>
        <begin position="12"/>
        <end position="35"/>
    </location>
</feature>
<proteinExistence type="predicted"/>
<dbReference type="NCBIfam" id="NF041438">
    <property type="entry name" value="SepM_fam_S16"/>
    <property type="match status" value="1"/>
</dbReference>
<keyword evidence="5" id="KW-1185">Reference proteome</keyword>
<dbReference type="InterPro" id="IPR014721">
    <property type="entry name" value="Ribsml_uS5_D2-typ_fold_subgr"/>
</dbReference>
<evidence type="ECO:0000256" key="1">
    <source>
        <dbReference type="SAM" id="Phobius"/>
    </source>
</evidence>
<feature type="domain" description="PDZ" evidence="3">
    <location>
        <begin position="130"/>
        <end position="198"/>
    </location>
</feature>
<protein>
    <submittedName>
        <fullName evidence="4">PDZ domain-containing protein</fullName>
    </submittedName>
</protein>
<evidence type="ECO:0000259" key="3">
    <source>
        <dbReference type="Pfam" id="PF13180"/>
    </source>
</evidence>
<dbReference type="InterPro" id="IPR036034">
    <property type="entry name" value="PDZ_sf"/>
</dbReference>
<dbReference type="InterPro" id="IPR008269">
    <property type="entry name" value="Lon_proteolytic"/>
</dbReference>
<dbReference type="PANTHER" id="PTHR10046">
    <property type="entry name" value="ATP DEPENDENT LON PROTEASE FAMILY MEMBER"/>
    <property type="match status" value="1"/>
</dbReference>
<dbReference type="SUPFAM" id="SSF50156">
    <property type="entry name" value="PDZ domain-like"/>
    <property type="match status" value="1"/>
</dbReference>
<dbReference type="SUPFAM" id="SSF54211">
    <property type="entry name" value="Ribosomal protein S5 domain 2-like"/>
    <property type="match status" value="1"/>
</dbReference>
<evidence type="ECO:0000313" key="5">
    <source>
        <dbReference type="Proteomes" id="UP001081467"/>
    </source>
</evidence>
<gene>
    <name evidence="4" type="ORF">N0K80_01360</name>
</gene>
<dbReference type="InterPro" id="IPR027065">
    <property type="entry name" value="Lon_Prtase"/>
</dbReference>
<dbReference type="InterPro" id="IPR001478">
    <property type="entry name" value="PDZ"/>
</dbReference>
<keyword evidence="1" id="KW-0472">Membrane</keyword>
<keyword evidence="1" id="KW-1133">Transmembrane helix</keyword>
<feature type="domain" description="Lon proteolytic" evidence="2">
    <location>
        <begin position="214"/>
        <end position="304"/>
    </location>
</feature>
<dbReference type="Pfam" id="PF13180">
    <property type="entry name" value="PDZ_2"/>
    <property type="match status" value="1"/>
</dbReference>
<organism evidence="4 5">
    <name type="scientific">Dellaglioa carnosa</name>
    <dbReference type="NCBI Taxonomy" id="2995136"/>
    <lineage>
        <taxon>Bacteria</taxon>
        <taxon>Bacillati</taxon>
        <taxon>Bacillota</taxon>
        <taxon>Bacilli</taxon>
        <taxon>Lactobacillales</taxon>
        <taxon>Lactobacillaceae</taxon>
        <taxon>Dellaglioa</taxon>
    </lineage>
</organism>
<comment type="caution">
    <text evidence="4">The sequence shown here is derived from an EMBL/GenBank/DDBJ whole genome shotgun (WGS) entry which is preliminary data.</text>
</comment>
<sequence>MKNNLFWIRYKRSILVAFGVCVLTFVMLLPLPYYIESPGTAESVGDHLVVNHKKDNKNGDFLLTTVYVQKASPLTLLYSKLFGKYDEILNENEVTGGSSNQEYDVLQRYYMTDSINQAKFVAFKAAHKKVSLEFQGVYVMSVLEKSNFDHVLKSGDVITSIDNKKFASEKGFISYVSSQKNGQKVWVEFKRKGISKMVTGKLIPLDKTKKSGLGITLINKTDVETEIPVKANVASLGGPSGGLMFTLQIYAQLMDVNIRHGQKIAGTGTMSSNGEVGDIGGIDKKIVAADKENVSIFFAPNNELSSAELKSDLNALNNYQLAKKTAEQIGSNMKVIPVKKFSDALNYLENVKNSSH</sequence>
<keyword evidence="1" id="KW-0812">Transmembrane</keyword>
<name>A0ABT4JK99_9LACO</name>
<dbReference type="RefSeq" id="WP_269023542.1">
    <property type="nucleotide sequence ID" value="NZ_JANXKW010000001.1"/>
</dbReference>
<evidence type="ECO:0000259" key="2">
    <source>
        <dbReference type="Pfam" id="PF05362"/>
    </source>
</evidence>
<dbReference type="Gene3D" id="3.30.230.10">
    <property type="match status" value="1"/>
</dbReference>
<reference evidence="4" key="1">
    <citation type="submission" date="2022-09" db="EMBL/GenBank/DDBJ databases">
        <title>Diversity of Dellaglioa algida.</title>
        <authorList>
            <person name="Matthias E."/>
            <person name="Werum V."/>
        </authorList>
    </citation>
    <scope>NUCLEOTIDE SEQUENCE</scope>
    <source>
        <strain evidence="4">TMW 2.2523</strain>
    </source>
</reference>
<accession>A0ABT4JK99</accession>
<dbReference type="Pfam" id="PF05362">
    <property type="entry name" value="Lon_C"/>
    <property type="match status" value="1"/>
</dbReference>
<dbReference type="InterPro" id="IPR020568">
    <property type="entry name" value="Ribosomal_Su5_D2-typ_SF"/>
</dbReference>